<dbReference type="InterPro" id="IPR036390">
    <property type="entry name" value="WH_DNA-bd_sf"/>
</dbReference>
<evidence type="ECO:0000259" key="1">
    <source>
        <dbReference type="Pfam" id="PF08279"/>
    </source>
</evidence>
<dbReference type="Gene3D" id="1.10.10.10">
    <property type="entry name" value="Winged helix-like DNA-binding domain superfamily/Winged helix DNA-binding domain"/>
    <property type="match status" value="1"/>
</dbReference>
<evidence type="ECO:0000313" key="2">
    <source>
        <dbReference type="EMBL" id="SVB48906.1"/>
    </source>
</evidence>
<dbReference type="SUPFAM" id="SSF46785">
    <property type="entry name" value="Winged helix' DNA-binding domain"/>
    <property type="match status" value="1"/>
</dbReference>
<protein>
    <recommendedName>
        <fullName evidence="1">Helix-turn-helix type 11 domain-containing protein</fullName>
    </recommendedName>
</protein>
<accession>A0A382EDP2</accession>
<dbReference type="Pfam" id="PF08279">
    <property type="entry name" value="HTH_11"/>
    <property type="match status" value="1"/>
</dbReference>
<organism evidence="2">
    <name type="scientific">marine metagenome</name>
    <dbReference type="NCBI Taxonomy" id="408172"/>
    <lineage>
        <taxon>unclassified sequences</taxon>
        <taxon>metagenomes</taxon>
        <taxon>ecological metagenomes</taxon>
    </lineage>
</organism>
<feature type="non-terminal residue" evidence="2">
    <location>
        <position position="108"/>
    </location>
</feature>
<gene>
    <name evidence="2" type="ORF">METZ01_LOCUS201760</name>
</gene>
<dbReference type="EMBL" id="UINC01044031">
    <property type="protein sequence ID" value="SVB48906.1"/>
    <property type="molecule type" value="Genomic_DNA"/>
</dbReference>
<name>A0A382EDP2_9ZZZZ</name>
<feature type="domain" description="Helix-turn-helix type 11" evidence="1">
    <location>
        <begin position="19"/>
        <end position="63"/>
    </location>
</feature>
<proteinExistence type="predicted"/>
<sequence>MKTDYEDIFDNPDEEQVERQWRILQAIRRSSGVTKQELVWERKVSERTIERDIQTLSRMGFPILDEIDGREKRYHFMQHYEFPSISLDIFEYLSLTLAQDMLSFLSGT</sequence>
<dbReference type="AlphaFoldDB" id="A0A382EDP2"/>
<dbReference type="InterPro" id="IPR013196">
    <property type="entry name" value="HTH_11"/>
</dbReference>
<reference evidence="2" key="1">
    <citation type="submission" date="2018-05" db="EMBL/GenBank/DDBJ databases">
        <authorList>
            <person name="Lanie J.A."/>
            <person name="Ng W.-L."/>
            <person name="Kazmierczak K.M."/>
            <person name="Andrzejewski T.M."/>
            <person name="Davidsen T.M."/>
            <person name="Wayne K.J."/>
            <person name="Tettelin H."/>
            <person name="Glass J.I."/>
            <person name="Rusch D."/>
            <person name="Podicherti R."/>
            <person name="Tsui H.-C.T."/>
            <person name="Winkler M.E."/>
        </authorList>
    </citation>
    <scope>NUCLEOTIDE SEQUENCE</scope>
</reference>
<dbReference type="InterPro" id="IPR036388">
    <property type="entry name" value="WH-like_DNA-bd_sf"/>
</dbReference>